<comment type="caution">
    <text evidence="3">The sequence shown here is derived from an EMBL/GenBank/DDBJ whole genome shotgun (WGS) entry which is preliminary data.</text>
</comment>
<evidence type="ECO:0000256" key="1">
    <source>
        <dbReference type="SAM" id="Coils"/>
    </source>
</evidence>
<dbReference type="Proteomes" id="UP000054937">
    <property type="component" value="Unassembled WGS sequence"/>
</dbReference>
<dbReference type="OrthoDB" id="284179at2759"/>
<protein>
    <recommendedName>
        <fullName evidence="2">PHR domain-containing protein</fullName>
    </recommendedName>
</protein>
<keyword evidence="4" id="KW-1185">Reference proteome</keyword>
<feature type="domain" description="PHR" evidence="2">
    <location>
        <begin position="225"/>
        <end position="374"/>
    </location>
</feature>
<proteinExistence type="predicted"/>
<evidence type="ECO:0000259" key="2">
    <source>
        <dbReference type="Pfam" id="PF08005"/>
    </source>
</evidence>
<evidence type="ECO:0000313" key="4">
    <source>
        <dbReference type="Proteomes" id="UP000054937"/>
    </source>
</evidence>
<dbReference type="EMBL" id="LDAU01000254">
    <property type="protein sequence ID" value="KRW98351.1"/>
    <property type="molecule type" value="Genomic_DNA"/>
</dbReference>
<organism evidence="3 4">
    <name type="scientific">Pseudocohnilembus persalinus</name>
    <name type="common">Ciliate</name>
    <dbReference type="NCBI Taxonomy" id="266149"/>
    <lineage>
        <taxon>Eukaryota</taxon>
        <taxon>Sar</taxon>
        <taxon>Alveolata</taxon>
        <taxon>Ciliophora</taxon>
        <taxon>Intramacronucleata</taxon>
        <taxon>Oligohymenophorea</taxon>
        <taxon>Scuticociliatia</taxon>
        <taxon>Philasterida</taxon>
        <taxon>Pseudocohnilembidae</taxon>
        <taxon>Pseudocohnilembus</taxon>
    </lineage>
</organism>
<dbReference type="InterPro" id="IPR038648">
    <property type="entry name" value="PHR_sf"/>
</dbReference>
<dbReference type="AlphaFoldDB" id="A0A0V0Q859"/>
<keyword evidence="1" id="KW-0175">Coiled coil</keyword>
<dbReference type="OMA" id="EVDCQQK"/>
<accession>A0A0V0Q859</accession>
<reference evidence="3 4" key="1">
    <citation type="journal article" date="2015" name="Sci. Rep.">
        <title>Genome of the facultative scuticociliatosis pathogen Pseudocohnilembus persalinus provides insight into its virulence through horizontal gene transfer.</title>
        <authorList>
            <person name="Xiong J."/>
            <person name="Wang G."/>
            <person name="Cheng J."/>
            <person name="Tian M."/>
            <person name="Pan X."/>
            <person name="Warren A."/>
            <person name="Jiang C."/>
            <person name="Yuan D."/>
            <person name="Miao W."/>
        </authorList>
    </citation>
    <scope>NUCLEOTIDE SEQUENCE [LARGE SCALE GENOMIC DNA]</scope>
    <source>
        <strain evidence="3">36N120E</strain>
    </source>
</reference>
<dbReference type="InterPro" id="IPR012983">
    <property type="entry name" value="PHR"/>
</dbReference>
<dbReference type="Gene3D" id="2.60.120.820">
    <property type="entry name" value="PHR domain"/>
    <property type="match status" value="1"/>
</dbReference>
<dbReference type="InParanoid" id="A0A0V0Q859"/>
<gene>
    <name evidence="3" type="ORF">PPERSA_02128</name>
</gene>
<dbReference type="Pfam" id="PF08005">
    <property type="entry name" value="PHR"/>
    <property type="match status" value="1"/>
</dbReference>
<sequence length="377" mass="44156">MSVSNLNSQTLYCKIEDHQENPLNLVCTKRNCPQRGLLCSYCLLRNHNDHVNQCIPLRDLIKAVNKANSPLQQEQLYKIGNQIIKEHEKIIFEFKKSVKELKVRITDLEQIIEEQMKKMKQEAQFFVSQQLEKSLEIINQENVTAEQLNQEFFKIYPVLKVENQKVSVFSEAEKQLEADRIMKMTDLLEREVHFYMQKSLKQMEQINTSIQRASTKKVAPYLSENRFGLTLEGWEYSNIDAITFQPIYPKEQWLRGFGLYKIIDIKDDLQIDVKIYEGKSIKGRNVLHQILKKTNLQDENSSSQMIQILLNSAIKIKPKHQYTISIQSNQKCLSYFGANGSEKTNDFIFFDTEFDDKNKSNSTTTNAGLFPYFYMEK</sequence>
<evidence type="ECO:0000313" key="3">
    <source>
        <dbReference type="EMBL" id="KRW98351.1"/>
    </source>
</evidence>
<feature type="coiled-coil region" evidence="1">
    <location>
        <begin position="98"/>
        <end position="151"/>
    </location>
</feature>
<name>A0A0V0Q859_PSEPJ</name>